<dbReference type="PANTHER" id="PTHR32385">
    <property type="entry name" value="MANNOSYL PHOSPHORYLINOSITOL CERAMIDE SYNTHASE"/>
    <property type="match status" value="1"/>
</dbReference>
<keyword evidence="9" id="KW-1185">Reference proteome</keyword>
<evidence type="ECO:0000313" key="8">
    <source>
        <dbReference type="EMBL" id="EMR62739.1"/>
    </source>
</evidence>
<protein>
    <submittedName>
        <fullName evidence="8">Putative mannosyl phosphorylinositol ceramide synthase protein</fullName>
    </submittedName>
</protein>
<dbReference type="InterPro" id="IPR051706">
    <property type="entry name" value="Glycosyltransferase_domain"/>
</dbReference>
<dbReference type="Pfam" id="PF04488">
    <property type="entry name" value="Gly_transf_sug"/>
    <property type="match status" value="1"/>
</dbReference>
<evidence type="ECO:0000256" key="2">
    <source>
        <dbReference type="ARBA" id="ARBA00009003"/>
    </source>
</evidence>
<proteinExistence type="inferred from homology"/>
<dbReference type="OMA" id="HQIFHNW"/>
<dbReference type="OrthoDB" id="3647at2759"/>
<evidence type="ECO:0000256" key="7">
    <source>
        <dbReference type="SAM" id="Phobius"/>
    </source>
</evidence>
<dbReference type="GO" id="GO:0000030">
    <property type="term" value="F:mannosyltransferase activity"/>
    <property type="evidence" value="ECO:0007669"/>
    <property type="project" value="TreeGrafter"/>
</dbReference>
<dbReference type="EMBL" id="KB707390">
    <property type="protein sequence ID" value="EMR62739.1"/>
    <property type="molecule type" value="Genomic_DNA"/>
</dbReference>
<evidence type="ECO:0000256" key="1">
    <source>
        <dbReference type="ARBA" id="ARBA00004370"/>
    </source>
</evidence>
<dbReference type="STRING" id="1287681.M7S9C1"/>
<comment type="subcellular location">
    <subcellularLocation>
        <location evidence="1">Membrane</location>
    </subcellularLocation>
</comment>
<evidence type="ECO:0000256" key="3">
    <source>
        <dbReference type="ARBA" id="ARBA00022679"/>
    </source>
</evidence>
<sequence>MKSLMPLLSVARTALRPRRTLVILLSILLVVLVFSFSRIVAFAHLFGLFGAHAGTRISQLEIALEHNSTTPDPRTPVMPKILHQIFHNWKDPQDKTLPAHWEAARETCLNANPDWDIKLWGIEDSRTFIEDEYPWFLETYDSYKFPIQRIDVLRYFLLRHYGGIYLDLDNGCAESLDPLTYYPAFTTDGDRGTLSNNIMGGQPDHPYWHLLSESLIPYKWNYILPYVIISYQSGQWYVTAIWEKYHSLLSKDGTVAGFEGSDYEPLHRVLMDGRPNTDPWVFFTQTTGGTWTNWDSNLFSWIGENIILIILGVAVTVGLVGWGCTACIRRRRNRGYQEIPRSEMGEVSP</sequence>
<evidence type="ECO:0000256" key="6">
    <source>
        <dbReference type="ARBA" id="ARBA00023136"/>
    </source>
</evidence>
<feature type="transmembrane region" description="Helical" evidence="7">
    <location>
        <begin position="306"/>
        <end position="328"/>
    </location>
</feature>
<dbReference type="SUPFAM" id="SSF53448">
    <property type="entry name" value="Nucleotide-diphospho-sugar transferases"/>
    <property type="match status" value="1"/>
</dbReference>
<dbReference type="InterPro" id="IPR029044">
    <property type="entry name" value="Nucleotide-diphossugar_trans"/>
</dbReference>
<organism evidence="8 9">
    <name type="scientific">Eutypa lata (strain UCR-EL1)</name>
    <name type="common">Grapevine dieback disease fungus</name>
    <name type="synonym">Eutypa armeniacae</name>
    <dbReference type="NCBI Taxonomy" id="1287681"/>
    <lineage>
        <taxon>Eukaryota</taxon>
        <taxon>Fungi</taxon>
        <taxon>Dikarya</taxon>
        <taxon>Ascomycota</taxon>
        <taxon>Pezizomycotina</taxon>
        <taxon>Sordariomycetes</taxon>
        <taxon>Xylariomycetidae</taxon>
        <taxon>Xylariales</taxon>
        <taxon>Diatrypaceae</taxon>
        <taxon>Eutypa</taxon>
    </lineage>
</organism>
<feature type="transmembrane region" description="Helical" evidence="7">
    <location>
        <begin position="21"/>
        <end position="49"/>
    </location>
</feature>
<dbReference type="HOGENOM" id="CLU_036369_0_0_1"/>
<dbReference type="GO" id="GO:0016020">
    <property type="term" value="C:membrane"/>
    <property type="evidence" value="ECO:0007669"/>
    <property type="project" value="UniProtKB-SubCell"/>
</dbReference>
<name>M7S9C1_EUTLA</name>
<reference evidence="9" key="1">
    <citation type="journal article" date="2013" name="Genome Announc.">
        <title>Draft genome sequence of the grapevine dieback fungus Eutypa lata UCR-EL1.</title>
        <authorList>
            <person name="Blanco-Ulate B."/>
            <person name="Rolshausen P.E."/>
            <person name="Cantu D."/>
        </authorList>
    </citation>
    <scope>NUCLEOTIDE SEQUENCE [LARGE SCALE GENOMIC DNA]</scope>
    <source>
        <strain evidence="9">UCR-EL1</strain>
    </source>
</reference>
<dbReference type="Proteomes" id="UP000012174">
    <property type="component" value="Unassembled WGS sequence"/>
</dbReference>
<dbReference type="InterPro" id="IPR007577">
    <property type="entry name" value="GlycoTrfase_DXD_sugar-bd_CS"/>
</dbReference>
<accession>M7S9C1</accession>
<dbReference type="KEGG" id="ela:UCREL1_10331"/>
<dbReference type="PANTHER" id="PTHR32385:SF20">
    <property type="entry name" value="MANNOSYL PHOSPHORYLINOSITOL CERAMIDE SYNTHASE CSH1-RELATED"/>
    <property type="match status" value="1"/>
</dbReference>
<gene>
    <name evidence="8" type="ORF">UCREL1_10331</name>
</gene>
<keyword evidence="4 7" id="KW-0812">Transmembrane</keyword>
<keyword evidence="6 7" id="KW-0472">Membrane</keyword>
<dbReference type="eggNOG" id="ENOG502QS3D">
    <property type="taxonomic scope" value="Eukaryota"/>
</dbReference>
<keyword evidence="5 7" id="KW-1133">Transmembrane helix</keyword>
<keyword evidence="3" id="KW-0808">Transferase</keyword>
<evidence type="ECO:0000313" key="9">
    <source>
        <dbReference type="Proteomes" id="UP000012174"/>
    </source>
</evidence>
<evidence type="ECO:0000256" key="4">
    <source>
        <dbReference type="ARBA" id="ARBA00022692"/>
    </source>
</evidence>
<dbReference type="GO" id="GO:0051999">
    <property type="term" value="P:mannosyl-inositol phosphorylceramide biosynthetic process"/>
    <property type="evidence" value="ECO:0007669"/>
    <property type="project" value="TreeGrafter"/>
</dbReference>
<comment type="similarity">
    <text evidence="2">Belongs to the glycosyltransferase 32 family.</text>
</comment>
<dbReference type="Gene3D" id="3.90.550.20">
    <property type="match status" value="1"/>
</dbReference>
<dbReference type="AlphaFoldDB" id="M7S9C1"/>
<evidence type="ECO:0000256" key="5">
    <source>
        <dbReference type="ARBA" id="ARBA00022989"/>
    </source>
</evidence>